<keyword evidence="10 13" id="KW-0324">Glycolysis</keyword>
<evidence type="ECO:0000256" key="9">
    <source>
        <dbReference type="ARBA" id="ARBA00022842"/>
    </source>
</evidence>
<evidence type="ECO:0000313" key="16">
    <source>
        <dbReference type="EMBL" id="SHL68384.1"/>
    </source>
</evidence>
<dbReference type="Pfam" id="PF02887">
    <property type="entry name" value="PK_C"/>
    <property type="match status" value="1"/>
</dbReference>
<organism evidence="16 17">
    <name type="scientific">Bradyrhizobium lablabi</name>
    <dbReference type="NCBI Taxonomy" id="722472"/>
    <lineage>
        <taxon>Bacteria</taxon>
        <taxon>Pseudomonadati</taxon>
        <taxon>Pseudomonadota</taxon>
        <taxon>Alphaproteobacteria</taxon>
        <taxon>Hyphomicrobiales</taxon>
        <taxon>Nitrobacteraceae</taxon>
        <taxon>Bradyrhizobium</taxon>
    </lineage>
</organism>
<dbReference type="Gene3D" id="2.40.33.10">
    <property type="entry name" value="PK beta-barrel domain-like"/>
    <property type="match status" value="1"/>
</dbReference>
<feature type="domain" description="Pyruvate kinase barrel" evidence="14">
    <location>
        <begin position="5"/>
        <end position="322"/>
    </location>
</feature>
<dbReference type="PRINTS" id="PR01050">
    <property type="entry name" value="PYRUVTKNASE"/>
</dbReference>
<keyword evidence="4 13" id="KW-0808">Transferase</keyword>
<reference evidence="16 17" key="1">
    <citation type="submission" date="2016-11" db="EMBL/GenBank/DDBJ databases">
        <authorList>
            <person name="Jaros S."/>
            <person name="Januszkiewicz K."/>
            <person name="Wedrychowicz H."/>
        </authorList>
    </citation>
    <scope>NUCLEOTIDE SEQUENCE [LARGE SCALE GENOMIC DNA]</scope>
    <source>
        <strain evidence="16 17">GAS499</strain>
    </source>
</reference>
<dbReference type="InterPro" id="IPR001697">
    <property type="entry name" value="Pyr_Knase"/>
</dbReference>
<dbReference type="InterPro" id="IPR015793">
    <property type="entry name" value="Pyrv_Knase_brl"/>
</dbReference>
<feature type="domain" description="Pyruvate kinase C-terminal" evidence="15">
    <location>
        <begin position="355"/>
        <end position="468"/>
    </location>
</feature>
<keyword evidence="9 13" id="KW-0460">Magnesium</keyword>
<dbReference type="Gene3D" id="3.20.20.60">
    <property type="entry name" value="Phosphoenolpyruvate-binding domains"/>
    <property type="match status" value="1"/>
</dbReference>
<gene>
    <name evidence="16" type="ORF">SAMN05444159_6536</name>
</gene>
<dbReference type="NCBIfam" id="NF004978">
    <property type="entry name" value="PRK06354.1"/>
    <property type="match status" value="1"/>
</dbReference>
<evidence type="ECO:0000256" key="13">
    <source>
        <dbReference type="RuleBase" id="RU000504"/>
    </source>
</evidence>
<evidence type="ECO:0000256" key="6">
    <source>
        <dbReference type="ARBA" id="ARBA00022741"/>
    </source>
</evidence>
<dbReference type="UniPathway" id="UPA00109">
    <property type="reaction ID" value="UER00188"/>
</dbReference>
<comment type="catalytic activity">
    <reaction evidence="13">
        <text>pyruvate + ATP = phosphoenolpyruvate + ADP + H(+)</text>
        <dbReference type="Rhea" id="RHEA:18157"/>
        <dbReference type="ChEBI" id="CHEBI:15361"/>
        <dbReference type="ChEBI" id="CHEBI:15378"/>
        <dbReference type="ChEBI" id="CHEBI:30616"/>
        <dbReference type="ChEBI" id="CHEBI:58702"/>
        <dbReference type="ChEBI" id="CHEBI:456216"/>
        <dbReference type="EC" id="2.7.1.40"/>
    </reaction>
</comment>
<dbReference type="InterPro" id="IPR040442">
    <property type="entry name" value="Pyrv_kinase-like_dom_sf"/>
</dbReference>
<name>A0A1M7CM75_9BRAD</name>
<evidence type="ECO:0000256" key="12">
    <source>
        <dbReference type="NCBIfam" id="TIGR01064"/>
    </source>
</evidence>
<dbReference type="InterPro" id="IPR011037">
    <property type="entry name" value="Pyrv_Knase-like_insert_dom_sf"/>
</dbReference>
<evidence type="ECO:0000256" key="11">
    <source>
        <dbReference type="ARBA" id="ARBA00023317"/>
    </source>
</evidence>
<evidence type="ECO:0000256" key="1">
    <source>
        <dbReference type="ARBA" id="ARBA00004997"/>
    </source>
</evidence>
<dbReference type="EMBL" id="LT670844">
    <property type="protein sequence ID" value="SHL68384.1"/>
    <property type="molecule type" value="Genomic_DNA"/>
</dbReference>
<evidence type="ECO:0000256" key="10">
    <source>
        <dbReference type="ARBA" id="ARBA00023152"/>
    </source>
</evidence>
<dbReference type="AlphaFoldDB" id="A0A1M7CM75"/>
<evidence type="ECO:0000259" key="15">
    <source>
        <dbReference type="Pfam" id="PF02887"/>
    </source>
</evidence>
<keyword evidence="11 16" id="KW-0670">Pyruvate</keyword>
<dbReference type="GO" id="GO:0004743">
    <property type="term" value="F:pyruvate kinase activity"/>
    <property type="evidence" value="ECO:0007669"/>
    <property type="project" value="UniProtKB-UniRule"/>
</dbReference>
<evidence type="ECO:0000256" key="8">
    <source>
        <dbReference type="ARBA" id="ARBA00022840"/>
    </source>
</evidence>
<sequence>MRRSRNAKIIATLGPSSSSPAMIRSLFDAGVDMFRLNFSHGTHDDHKKRFQMIRDVERDVGRPIGIMMDLQGPKLRIGTFSDGPIELRSGDRFRLDLETVPGDRKRVLLPHPEIFAALIPGTDLLLDDGKLRLEVLECGSGYAETRAIVGGTLSERKGVNVPGVILPLSPFTEKDRRDLIFGLQLGTDWVALSFVQKAEDITEARVLIGSRALIMAKLEKPAAIDNLDAIVALADGIMVARGDLGVELPPAQVPTIQRRIVRACRREGKPVVVATQMLESMTTSPVATRAEASDVATAVYEGSDAVMLSAESASGCFPREAVSMMDSIICGVEGDIDFQTPANERHGESGASHADAICSALRLVARSVLATATIAYTRSGFTSMRAARERPAAPILSLTPLIATARQLTPVWGIHSVVVENEITDEVSMTKLACDAALAGDFGKPGDNIVIVAGIPFGASGTTNLLRIAGLPEASL</sequence>
<dbReference type="RefSeq" id="WP_079543702.1">
    <property type="nucleotide sequence ID" value="NZ_LT670844.1"/>
</dbReference>
<evidence type="ECO:0000313" key="17">
    <source>
        <dbReference type="Proteomes" id="UP000189935"/>
    </source>
</evidence>
<dbReference type="InterPro" id="IPR015795">
    <property type="entry name" value="Pyrv_Knase_C"/>
</dbReference>
<dbReference type="InterPro" id="IPR015806">
    <property type="entry name" value="Pyrv_Knase_insert_dom_sf"/>
</dbReference>
<dbReference type="GO" id="GO:0000287">
    <property type="term" value="F:magnesium ion binding"/>
    <property type="evidence" value="ECO:0007669"/>
    <property type="project" value="UniProtKB-UniRule"/>
</dbReference>
<dbReference type="EC" id="2.7.1.40" evidence="3 12"/>
<dbReference type="SUPFAM" id="SSF52935">
    <property type="entry name" value="PK C-terminal domain-like"/>
    <property type="match status" value="1"/>
</dbReference>
<dbReference type="GO" id="GO:0030955">
    <property type="term" value="F:potassium ion binding"/>
    <property type="evidence" value="ECO:0007669"/>
    <property type="project" value="UniProtKB-UniRule"/>
</dbReference>
<evidence type="ECO:0000256" key="4">
    <source>
        <dbReference type="ARBA" id="ARBA00022679"/>
    </source>
</evidence>
<keyword evidence="8" id="KW-0067">ATP-binding</keyword>
<dbReference type="OrthoDB" id="9812123at2"/>
<comment type="similarity">
    <text evidence="2 13">Belongs to the pyruvate kinase family.</text>
</comment>
<dbReference type="Gene3D" id="3.40.1380.20">
    <property type="entry name" value="Pyruvate kinase, C-terminal domain"/>
    <property type="match status" value="1"/>
</dbReference>
<dbReference type="GO" id="GO:0016301">
    <property type="term" value="F:kinase activity"/>
    <property type="evidence" value="ECO:0007669"/>
    <property type="project" value="UniProtKB-KW"/>
</dbReference>
<dbReference type="Pfam" id="PF00224">
    <property type="entry name" value="PK"/>
    <property type="match status" value="1"/>
</dbReference>
<dbReference type="SUPFAM" id="SSF50800">
    <property type="entry name" value="PK beta-barrel domain-like"/>
    <property type="match status" value="1"/>
</dbReference>
<keyword evidence="6" id="KW-0547">Nucleotide-binding</keyword>
<evidence type="ECO:0000256" key="7">
    <source>
        <dbReference type="ARBA" id="ARBA00022777"/>
    </source>
</evidence>
<dbReference type="InterPro" id="IPR015813">
    <property type="entry name" value="Pyrv/PenolPyrv_kinase-like_dom"/>
</dbReference>
<dbReference type="GO" id="GO:0005524">
    <property type="term" value="F:ATP binding"/>
    <property type="evidence" value="ECO:0007669"/>
    <property type="project" value="UniProtKB-KW"/>
</dbReference>
<dbReference type="PANTHER" id="PTHR11817">
    <property type="entry name" value="PYRUVATE KINASE"/>
    <property type="match status" value="1"/>
</dbReference>
<proteinExistence type="inferred from homology"/>
<protein>
    <recommendedName>
        <fullName evidence="3 12">Pyruvate kinase</fullName>
        <ecNumber evidence="3 12">2.7.1.40</ecNumber>
    </recommendedName>
</protein>
<dbReference type="InterPro" id="IPR036918">
    <property type="entry name" value="Pyrv_Knase_C_sf"/>
</dbReference>
<keyword evidence="7 13" id="KW-0418">Kinase</keyword>
<dbReference type="SUPFAM" id="SSF51621">
    <property type="entry name" value="Phosphoenolpyruvate/pyruvate domain"/>
    <property type="match status" value="1"/>
</dbReference>
<dbReference type="FunFam" id="2.40.33.10:FF:000001">
    <property type="entry name" value="Pyruvate kinase"/>
    <property type="match status" value="1"/>
</dbReference>
<evidence type="ECO:0000256" key="5">
    <source>
        <dbReference type="ARBA" id="ARBA00022723"/>
    </source>
</evidence>
<accession>A0A1M7CM75</accession>
<evidence type="ECO:0000256" key="3">
    <source>
        <dbReference type="ARBA" id="ARBA00012142"/>
    </source>
</evidence>
<comment type="pathway">
    <text evidence="1 13">Carbohydrate degradation; glycolysis; pyruvate from D-glyceraldehyde 3-phosphate: step 5/5.</text>
</comment>
<dbReference type="Proteomes" id="UP000189935">
    <property type="component" value="Chromosome I"/>
</dbReference>
<evidence type="ECO:0000256" key="2">
    <source>
        <dbReference type="ARBA" id="ARBA00008663"/>
    </source>
</evidence>
<evidence type="ECO:0000259" key="14">
    <source>
        <dbReference type="Pfam" id="PF00224"/>
    </source>
</evidence>
<dbReference type="NCBIfam" id="NF004886">
    <property type="entry name" value="PRK06247.1"/>
    <property type="match status" value="1"/>
</dbReference>
<keyword evidence="5" id="KW-0479">Metal-binding</keyword>
<dbReference type="NCBIfam" id="TIGR01064">
    <property type="entry name" value="pyruv_kin"/>
    <property type="match status" value="1"/>
</dbReference>
<dbReference type="NCBIfam" id="NF004491">
    <property type="entry name" value="PRK05826.1"/>
    <property type="match status" value="1"/>
</dbReference>